<reference evidence="3 4" key="1">
    <citation type="journal article" date="2016" name="Nat. Commun.">
        <title>Thousands of microbial genomes shed light on interconnected biogeochemical processes in an aquifer system.</title>
        <authorList>
            <person name="Anantharaman K."/>
            <person name="Brown C.T."/>
            <person name="Hug L.A."/>
            <person name="Sharon I."/>
            <person name="Castelle C.J."/>
            <person name="Probst A.J."/>
            <person name="Thomas B.C."/>
            <person name="Singh A."/>
            <person name="Wilkins M.J."/>
            <person name="Karaoz U."/>
            <person name="Brodie E.L."/>
            <person name="Williams K.H."/>
            <person name="Hubbard S.S."/>
            <person name="Banfield J.F."/>
        </authorList>
    </citation>
    <scope>NUCLEOTIDE SEQUENCE [LARGE SCALE GENOMIC DNA]</scope>
</reference>
<evidence type="ECO:0000259" key="2">
    <source>
        <dbReference type="Pfam" id="PF07238"/>
    </source>
</evidence>
<feature type="compositionally biased region" description="Acidic residues" evidence="1">
    <location>
        <begin position="221"/>
        <end position="230"/>
    </location>
</feature>
<evidence type="ECO:0000313" key="4">
    <source>
        <dbReference type="Proteomes" id="UP000178086"/>
    </source>
</evidence>
<dbReference type="GO" id="GO:0035438">
    <property type="term" value="F:cyclic-di-GMP binding"/>
    <property type="evidence" value="ECO:0007669"/>
    <property type="project" value="InterPro"/>
</dbReference>
<dbReference type="InterPro" id="IPR009875">
    <property type="entry name" value="PilZ_domain"/>
</dbReference>
<name>A0A1F2UPM2_9ACTN</name>
<dbReference type="AlphaFoldDB" id="A0A1F2UPM2"/>
<dbReference type="Pfam" id="PF07238">
    <property type="entry name" value="PilZ"/>
    <property type="match status" value="1"/>
</dbReference>
<sequence length="237" mass="25981">MAPDKTIVCKVVDDVLSSGCEVGALVNIIRPTSEGSCAMPAKISAIKDNGRTILLVPMGRPTKVQRRVFPRVIAEGGVKLKLEFDNSNSLYKSMQVYDISGGGIGLTIYSKKAIFIGQRAKLEIEFHMYKNKVQARGEVVHCSQRNQGSREFLIGVVFVQISEGDQEVVLEFVAAEMQRQMVAGKLKEKSISAAEAGEIEHEEQPTQPACEEQPAPPAQDDQPEEDEQQPDELPLAV</sequence>
<feature type="domain" description="PilZ" evidence="2">
    <location>
        <begin position="65"/>
        <end position="174"/>
    </location>
</feature>
<feature type="region of interest" description="Disordered" evidence="1">
    <location>
        <begin position="192"/>
        <end position="237"/>
    </location>
</feature>
<evidence type="ECO:0000256" key="1">
    <source>
        <dbReference type="SAM" id="MobiDB-lite"/>
    </source>
</evidence>
<evidence type="ECO:0000313" key="3">
    <source>
        <dbReference type="EMBL" id="OFW34902.1"/>
    </source>
</evidence>
<gene>
    <name evidence="3" type="ORF">A2074_00730</name>
</gene>
<dbReference type="Proteomes" id="UP000178086">
    <property type="component" value="Unassembled WGS sequence"/>
</dbReference>
<proteinExistence type="predicted"/>
<dbReference type="EMBL" id="MELI01000028">
    <property type="protein sequence ID" value="OFW34902.1"/>
    <property type="molecule type" value="Genomic_DNA"/>
</dbReference>
<comment type="caution">
    <text evidence="3">The sequence shown here is derived from an EMBL/GenBank/DDBJ whole genome shotgun (WGS) entry which is preliminary data.</text>
</comment>
<protein>
    <recommendedName>
        <fullName evidence="2">PilZ domain-containing protein</fullName>
    </recommendedName>
</protein>
<dbReference type="Gene3D" id="2.40.10.220">
    <property type="entry name" value="predicted glycosyltransferase like domains"/>
    <property type="match status" value="1"/>
</dbReference>
<accession>A0A1F2UPM2</accession>
<organism evidence="3 4">
    <name type="scientific">Candidatus Aquicultor primus</name>
    <dbReference type="NCBI Taxonomy" id="1797195"/>
    <lineage>
        <taxon>Bacteria</taxon>
        <taxon>Bacillati</taxon>
        <taxon>Actinomycetota</taxon>
        <taxon>Candidatus Aquicultoria</taxon>
        <taxon>Candidatus Aquicultorales</taxon>
        <taxon>Candidatus Aquicultoraceae</taxon>
        <taxon>Candidatus Aquicultor</taxon>
    </lineage>
</organism>